<dbReference type="EMBL" id="MAGO01000002">
    <property type="protein sequence ID" value="OCC16120.1"/>
    <property type="molecule type" value="Genomic_DNA"/>
</dbReference>
<evidence type="ECO:0000256" key="1">
    <source>
        <dbReference type="SAM" id="MobiDB-lite"/>
    </source>
</evidence>
<accession>A0A1B9F889</accession>
<name>A0A1B9F889_9BACT</name>
<dbReference type="RefSeq" id="WP_067616190.1">
    <property type="nucleotide sequence ID" value="NZ_MAGO01000002.1"/>
</dbReference>
<dbReference type="GO" id="GO:0035438">
    <property type="term" value="F:cyclic-di-GMP binding"/>
    <property type="evidence" value="ECO:0007669"/>
    <property type="project" value="InterPro"/>
</dbReference>
<dbReference type="AlphaFoldDB" id="A0A1B9F889"/>
<protein>
    <recommendedName>
        <fullName evidence="2">PilZ domain-containing protein</fullName>
    </recommendedName>
</protein>
<feature type="compositionally biased region" description="Basic and acidic residues" evidence="1">
    <location>
        <begin position="192"/>
        <end position="202"/>
    </location>
</feature>
<evidence type="ECO:0000313" key="4">
    <source>
        <dbReference type="Proteomes" id="UP000093080"/>
    </source>
</evidence>
<dbReference type="Proteomes" id="UP000093080">
    <property type="component" value="Unassembled WGS sequence"/>
</dbReference>
<feature type="region of interest" description="Disordered" evidence="1">
    <location>
        <begin position="185"/>
        <end position="204"/>
    </location>
</feature>
<dbReference type="Pfam" id="PF07238">
    <property type="entry name" value="PilZ"/>
    <property type="match status" value="1"/>
</dbReference>
<organism evidence="3 4">
    <name type="scientific">Dissulfuribacter thermophilus</name>
    <dbReference type="NCBI Taxonomy" id="1156395"/>
    <lineage>
        <taxon>Bacteria</taxon>
        <taxon>Pseudomonadati</taxon>
        <taxon>Thermodesulfobacteriota</taxon>
        <taxon>Dissulfuribacteria</taxon>
        <taxon>Dissulfuribacterales</taxon>
        <taxon>Dissulfuribacteraceae</taxon>
        <taxon>Dissulfuribacter</taxon>
    </lineage>
</organism>
<feature type="domain" description="PilZ" evidence="2">
    <location>
        <begin position="228"/>
        <end position="318"/>
    </location>
</feature>
<evidence type="ECO:0000313" key="3">
    <source>
        <dbReference type="EMBL" id="OCC16120.1"/>
    </source>
</evidence>
<evidence type="ECO:0000259" key="2">
    <source>
        <dbReference type="Pfam" id="PF07238"/>
    </source>
</evidence>
<sequence>MLVPIKLRGKVKEILSRSNIQIFNLNAIDKKYRDLLLSGKIPVLIIFENETKKGRIHDLGNGNISVETSEEIPIYIKKGNTVVVVLPVSQNRRYILQGIVTNRYINSVELTILDPRTDKRFNVFDKNISVGVHFLPESIIHGITYETLLILRDINYGMEDQDRLIQENARHRALAMSKDTTIDTNNSISQIKDPKDQDDSNDKSSFTYRAKDFCIDLATRKIHPEFQSLKDSEPSFFGTMYDISKGGLSLLCPDGQEGMDSGTAMLVTAKFPLDDVLWFDFSLLGIVRGITQIDEGKRLHVMFFKALPERTQNLFERMMQ</sequence>
<comment type="caution">
    <text evidence="3">The sequence shown here is derived from an EMBL/GenBank/DDBJ whole genome shotgun (WGS) entry which is preliminary data.</text>
</comment>
<reference evidence="3 4" key="1">
    <citation type="submission" date="2016-06" db="EMBL/GenBank/DDBJ databases">
        <title>Respiratory ammonification of nitrate coupled to the oxidation of elemental sulfur in deep-sea autotrophic thermophilic bacteria.</title>
        <authorList>
            <person name="Slobodkina G.B."/>
            <person name="Mardanov A.V."/>
            <person name="Ravin N.V."/>
            <person name="Frolova A.A."/>
            <person name="Viryasiv M.B."/>
            <person name="Chernyh N.A."/>
            <person name="Bonch-Osmolovskaya E.A."/>
            <person name="Slobodkin A.I."/>
        </authorList>
    </citation>
    <scope>NUCLEOTIDE SEQUENCE [LARGE SCALE GENOMIC DNA]</scope>
    <source>
        <strain evidence="3 4">S69</strain>
    </source>
</reference>
<dbReference type="InterPro" id="IPR009875">
    <property type="entry name" value="PilZ_domain"/>
</dbReference>
<gene>
    <name evidence="3" type="ORF">DBT_0582</name>
</gene>
<keyword evidence="4" id="KW-1185">Reference proteome</keyword>
<proteinExistence type="predicted"/>